<dbReference type="EMBL" id="JBBPBK010000004">
    <property type="protein sequence ID" value="KAK9286436.1"/>
    <property type="molecule type" value="Genomic_DNA"/>
</dbReference>
<comment type="similarity">
    <text evidence="1 2">Belongs to the plant dehydrin family.</text>
</comment>
<feature type="compositionally biased region" description="Basic and acidic residues" evidence="3">
    <location>
        <begin position="87"/>
        <end position="99"/>
    </location>
</feature>
<dbReference type="GO" id="GO:0005829">
    <property type="term" value="C:cytosol"/>
    <property type="evidence" value="ECO:0007669"/>
    <property type="project" value="TreeGrafter"/>
</dbReference>
<sequence>MADQHFQCHEKEPRDRGMFDFLGKKEEKPQTEMSMTDCNLACLSEPQEKKEVEKPTLVEELRRSHSSSSSSSDEGGGEKKKKKKGLKEKIKEKMARQGEEEVTEIPVDKCDNIVDAETTHPEEKKGILEKIKEKLPGQHKKGEEGATTIPPECAPVGHPSEAEEKKGILEKIKEKLPGYHKNAEEEKEEN</sequence>
<dbReference type="GO" id="GO:0009414">
    <property type="term" value="P:response to water deprivation"/>
    <property type="evidence" value="ECO:0007669"/>
    <property type="project" value="TreeGrafter"/>
</dbReference>
<dbReference type="InterPro" id="IPR030513">
    <property type="entry name" value="Dehydrin_CS"/>
</dbReference>
<reference evidence="4 5" key="1">
    <citation type="journal article" date="2024" name="Plant J.">
        <title>Genome sequences and population genomics reveal climatic adaptation and genomic divergence between two closely related sweetgum species.</title>
        <authorList>
            <person name="Xu W.Q."/>
            <person name="Ren C.Q."/>
            <person name="Zhang X.Y."/>
            <person name="Comes H.P."/>
            <person name="Liu X.H."/>
            <person name="Li Y.G."/>
            <person name="Kettle C.J."/>
            <person name="Jalonen R."/>
            <person name="Gaisberger H."/>
            <person name="Ma Y.Z."/>
            <person name="Qiu Y.X."/>
        </authorList>
    </citation>
    <scope>NUCLEOTIDE SEQUENCE [LARGE SCALE GENOMIC DNA]</scope>
    <source>
        <strain evidence="4">Hangzhou</strain>
    </source>
</reference>
<protein>
    <recommendedName>
        <fullName evidence="6">Dehydrin</fullName>
    </recommendedName>
</protein>
<dbReference type="InterPro" id="IPR000167">
    <property type="entry name" value="Dehydrin"/>
</dbReference>
<keyword evidence="5" id="KW-1185">Reference proteome</keyword>
<proteinExistence type="inferred from homology"/>
<dbReference type="GO" id="GO:0016020">
    <property type="term" value="C:membrane"/>
    <property type="evidence" value="ECO:0007669"/>
    <property type="project" value="TreeGrafter"/>
</dbReference>
<dbReference type="Proteomes" id="UP001415857">
    <property type="component" value="Unassembled WGS sequence"/>
</dbReference>
<name>A0AAP0X229_LIQFO</name>
<evidence type="ECO:0008006" key="6">
    <source>
        <dbReference type="Google" id="ProtNLM"/>
    </source>
</evidence>
<dbReference type="PROSITE" id="PS00823">
    <property type="entry name" value="DEHYDRIN_2"/>
    <property type="match status" value="2"/>
</dbReference>
<organism evidence="4 5">
    <name type="scientific">Liquidambar formosana</name>
    <name type="common">Formosan gum</name>
    <dbReference type="NCBI Taxonomy" id="63359"/>
    <lineage>
        <taxon>Eukaryota</taxon>
        <taxon>Viridiplantae</taxon>
        <taxon>Streptophyta</taxon>
        <taxon>Embryophyta</taxon>
        <taxon>Tracheophyta</taxon>
        <taxon>Spermatophyta</taxon>
        <taxon>Magnoliopsida</taxon>
        <taxon>eudicotyledons</taxon>
        <taxon>Gunneridae</taxon>
        <taxon>Pentapetalae</taxon>
        <taxon>Saxifragales</taxon>
        <taxon>Altingiaceae</taxon>
        <taxon>Liquidambar</taxon>
    </lineage>
</organism>
<dbReference type="PANTHER" id="PTHR33346">
    <property type="entry name" value="DEHYDRIN XERO 2-RELATED"/>
    <property type="match status" value="1"/>
</dbReference>
<comment type="caution">
    <text evidence="4">The sequence shown here is derived from an EMBL/GenBank/DDBJ whole genome shotgun (WGS) entry which is preliminary data.</text>
</comment>
<evidence type="ECO:0000256" key="1">
    <source>
        <dbReference type="ARBA" id="ARBA00008403"/>
    </source>
</evidence>
<accession>A0AAP0X229</accession>
<dbReference type="Pfam" id="PF00257">
    <property type="entry name" value="Dehydrin"/>
    <property type="match status" value="1"/>
</dbReference>
<dbReference type="PANTHER" id="PTHR33346:SF2">
    <property type="entry name" value="DEHYDRIN ERD14"/>
    <property type="match status" value="1"/>
</dbReference>
<evidence type="ECO:0000256" key="3">
    <source>
        <dbReference type="SAM" id="MobiDB-lite"/>
    </source>
</evidence>
<feature type="compositionally biased region" description="Basic and acidic residues" evidence="3">
    <location>
        <begin position="1"/>
        <end position="30"/>
    </location>
</feature>
<evidence type="ECO:0000256" key="2">
    <source>
        <dbReference type="RuleBase" id="RU003995"/>
    </source>
</evidence>
<feature type="compositionally biased region" description="Basic and acidic residues" evidence="3">
    <location>
        <begin position="46"/>
        <end position="63"/>
    </location>
</feature>
<evidence type="ECO:0000313" key="5">
    <source>
        <dbReference type="Proteomes" id="UP001415857"/>
    </source>
</evidence>
<dbReference type="AlphaFoldDB" id="A0AAP0X229"/>
<dbReference type="GO" id="GO:0009737">
    <property type="term" value="P:response to abscisic acid"/>
    <property type="evidence" value="ECO:0007669"/>
    <property type="project" value="TreeGrafter"/>
</dbReference>
<feature type="region of interest" description="Disordered" evidence="3">
    <location>
        <begin position="1"/>
        <end position="103"/>
    </location>
</feature>
<evidence type="ECO:0000313" key="4">
    <source>
        <dbReference type="EMBL" id="KAK9286436.1"/>
    </source>
</evidence>
<gene>
    <name evidence="4" type="ORF">L1049_014833</name>
</gene>
<feature type="region of interest" description="Disordered" evidence="3">
    <location>
        <begin position="117"/>
        <end position="167"/>
    </location>
</feature>
<feature type="compositionally biased region" description="Basic and acidic residues" evidence="3">
    <location>
        <begin position="117"/>
        <end position="144"/>
    </location>
</feature>
<dbReference type="GO" id="GO:0009631">
    <property type="term" value="P:cold acclimation"/>
    <property type="evidence" value="ECO:0007669"/>
    <property type="project" value="TreeGrafter"/>
</dbReference>